<dbReference type="PANTHER" id="PTHR22891">
    <property type="entry name" value="EUKARYOTIC TRANSLATION INITIATION FACTOR 2C"/>
    <property type="match status" value="1"/>
</dbReference>
<dbReference type="Proteomes" id="UP000027222">
    <property type="component" value="Unassembled WGS sequence"/>
</dbReference>
<feature type="domain" description="Piwi" evidence="3">
    <location>
        <begin position="614"/>
        <end position="922"/>
    </location>
</feature>
<dbReference type="SMART" id="SM01163">
    <property type="entry name" value="DUF1785"/>
    <property type="match status" value="1"/>
</dbReference>
<dbReference type="Pfam" id="PF02170">
    <property type="entry name" value="PAZ"/>
    <property type="match status" value="1"/>
</dbReference>
<reference evidence="5" key="1">
    <citation type="journal article" date="2014" name="Proc. Natl. Acad. Sci. U.S.A.">
        <title>Extensive sampling of basidiomycete genomes demonstrates inadequacy of the white-rot/brown-rot paradigm for wood decay fungi.</title>
        <authorList>
            <person name="Riley R."/>
            <person name="Salamov A.A."/>
            <person name="Brown D.W."/>
            <person name="Nagy L.G."/>
            <person name="Floudas D."/>
            <person name="Held B.W."/>
            <person name="Levasseur A."/>
            <person name="Lombard V."/>
            <person name="Morin E."/>
            <person name="Otillar R."/>
            <person name="Lindquist E.A."/>
            <person name="Sun H."/>
            <person name="LaButti K.M."/>
            <person name="Schmutz J."/>
            <person name="Jabbour D."/>
            <person name="Luo H."/>
            <person name="Baker S.E."/>
            <person name="Pisabarro A.G."/>
            <person name="Walton J.D."/>
            <person name="Blanchette R.A."/>
            <person name="Henrissat B."/>
            <person name="Martin F."/>
            <person name="Cullen D."/>
            <person name="Hibbett D.S."/>
            <person name="Grigoriev I.V."/>
        </authorList>
    </citation>
    <scope>NUCLEOTIDE SEQUENCE [LARGE SCALE GENOMIC DNA]</scope>
    <source>
        <strain evidence="5">CBS 339.88</strain>
    </source>
</reference>
<dbReference type="SMART" id="SM00950">
    <property type="entry name" value="Piwi"/>
    <property type="match status" value="1"/>
</dbReference>
<dbReference type="SUPFAM" id="SSF53098">
    <property type="entry name" value="Ribonuclease H-like"/>
    <property type="match status" value="1"/>
</dbReference>
<dbReference type="InterPro" id="IPR003165">
    <property type="entry name" value="Piwi"/>
</dbReference>
<feature type="domain" description="PAZ" evidence="2">
    <location>
        <begin position="334"/>
        <end position="429"/>
    </location>
</feature>
<dbReference type="InterPro" id="IPR014811">
    <property type="entry name" value="ArgoL1"/>
</dbReference>
<proteinExistence type="predicted"/>
<keyword evidence="5" id="KW-1185">Reference proteome</keyword>
<evidence type="ECO:0000259" key="3">
    <source>
        <dbReference type="PROSITE" id="PS50822"/>
    </source>
</evidence>
<accession>A0A067TA97</accession>
<dbReference type="SUPFAM" id="SSF101690">
    <property type="entry name" value="PAZ domain"/>
    <property type="match status" value="1"/>
</dbReference>
<feature type="compositionally biased region" description="Gly residues" evidence="1">
    <location>
        <begin position="11"/>
        <end position="23"/>
    </location>
</feature>
<evidence type="ECO:0000313" key="5">
    <source>
        <dbReference type="Proteomes" id="UP000027222"/>
    </source>
</evidence>
<feature type="compositionally biased region" description="Gly residues" evidence="1">
    <location>
        <begin position="40"/>
        <end position="83"/>
    </location>
</feature>
<dbReference type="InterPro" id="IPR032474">
    <property type="entry name" value="Argonaute_N"/>
</dbReference>
<evidence type="ECO:0000256" key="1">
    <source>
        <dbReference type="SAM" id="MobiDB-lite"/>
    </source>
</evidence>
<dbReference type="Pfam" id="PF16486">
    <property type="entry name" value="ArgoN"/>
    <property type="match status" value="1"/>
</dbReference>
<dbReference type="InterPro" id="IPR036397">
    <property type="entry name" value="RNaseH_sf"/>
</dbReference>
<dbReference type="Gene3D" id="3.40.50.2300">
    <property type="match status" value="1"/>
</dbReference>
<dbReference type="AlphaFoldDB" id="A0A067TA97"/>
<dbReference type="PROSITE" id="PS50821">
    <property type="entry name" value="PAZ"/>
    <property type="match status" value="1"/>
</dbReference>
<dbReference type="GO" id="GO:0003723">
    <property type="term" value="F:RNA binding"/>
    <property type="evidence" value="ECO:0007669"/>
    <property type="project" value="InterPro"/>
</dbReference>
<dbReference type="PROSITE" id="PS50822">
    <property type="entry name" value="PIWI"/>
    <property type="match status" value="1"/>
</dbReference>
<dbReference type="InterPro" id="IPR003100">
    <property type="entry name" value="PAZ_dom"/>
</dbReference>
<dbReference type="HOGENOM" id="CLU_004544_4_1_1"/>
<dbReference type="Gene3D" id="2.170.260.10">
    <property type="entry name" value="paz domain"/>
    <property type="match status" value="1"/>
</dbReference>
<gene>
    <name evidence="4" type="ORF">GALMADRAFT_137154</name>
</gene>
<dbReference type="InterPro" id="IPR032472">
    <property type="entry name" value="ArgoL2"/>
</dbReference>
<dbReference type="STRING" id="685588.A0A067TA97"/>
<dbReference type="Pfam" id="PF02171">
    <property type="entry name" value="Piwi"/>
    <property type="match status" value="1"/>
</dbReference>
<dbReference type="OrthoDB" id="10252740at2759"/>
<dbReference type="Pfam" id="PF08699">
    <property type="entry name" value="ArgoL1"/>
    <property type="match status" value="1"/>
</dbReference>
<dbReference type="CDD" id="cd04657">
    <property type="entry name" value="Piwi_ago-like"/>
    <property type="match status" value="1"/>
</dbReference>
<dbReference type="CDD" id="cd02846">
    <property type="entry name" value="PAZ_argonaute_like"/>
    <property type="match status" value="1"/>
</dbReference>
<dbReference type="Gene3D" id="3.30.420.10">
    <property type="entry name" value="Ribonuclease H-like superfamily/Ribonuclease H"/>
    <property type="match status" value="1"/>
</dbReference>
<dbReference type="EMBL" id="KL142373">
    <property type="protein sequence ID" value="KDR79292.1"/>
    <property type="molecule type" value="Genomic_DNA"/>
</dbReference>
<dbReference type="InterPro" id="IPR045246">
    <property type="entry name" value="Piwi_ago-like"/>
</dbReference>
<evidence type="ECO:0008006" key="6">
    <source>
        <dbReference type="Google" id="ProtNLM"/>
    </source>
</evidence>
<organism evidence="4 5">
    <name type="scientific">Galerina marginata (strain CBS 339.88)</name>
    <dbReference type="NCBI Taxonomy" id="685588"/>
    <lineage>
        <taxon>Eukaryota</taxon>
        <taxon>Fungi</taxon>
        <taxon>Dikarya</taxon>
        <taxon>Basidiomycota</taxon>
        <taxon>Agaricomycotina</taxon>
        <taxon>Agaricomycetes</taxon>
        <taxon>Agaricomycetidae</taxon>
        <taxon>Agaricales</taxon>
        <taxon>Agaricineae</taxon>
        <taxon>Strophariaceae</taxon>
        <taxon>Galerina</taxon>
    </lineage>
</organism>
<evidence type="ECO:0000259" key="2">
    <source>
        <dbReference type="PROSITE" id="PS50821"/>
    </source>
</evidence>
<protein>
    <recommendedName>
        <fullName evidence="6">Piwi domain-containing protein</fullName>
    </recommendedName>
</protein>
<evidence type="ECO:0000313" key="4">
    <source>
        <dbReference type="EMBL" id="KDR79292.1"/>
    </source>
</evidence>
<name>A0A067TA97_GALM3</name>
<feature type="region of interest" description="Disordered" evidence="1">
    <location>
        <begin position="1"/>
        <end position="90"/>
    </location>
</feature>
<sequence>MAYRGDRGRGARGGPPVGSGGPNIRGRGAPAARGTPNVRGRGGPPGGRGGPDTTRGRGGGPRGDFHGGGRGRGGGPRGRGGLFQPGPASIDQRLTDGSQEAVLASLQTLTVKSNEIPLRPGFGTEGASVVLRTNYFPVEVPEGAWFEYEVAISPGVGAGLRRRIFQLAELLPDWAAHGLQGFVAHDHSSKLVSAKELPQPLSMTVPFYDEDQQGPSPNGKVYTLTFTFARNTDLSGLRGHLEGELQYRDYDITPAISVLNIILAAHPNRSGGGGILVGRNRFFFRTANQPFSLGGSLEAWKGYYSSVRPTHNQLMANVNVCNMAFYTPGNLATSMIAFANSSPNATHSAFVKEVKVKMTHRRFQGTVKKLHNMNAREHKFDVDETGGKMSVEEYFKKTYQITLRYPLLALVDLGGDRLLFPPEVCEILPDQPFKGKLTEEQMAAMITVAANPPNVNAASIVGPGLTELGFKPFASQQLTAFGITIGNEMAVVPGRILSPPTIKYGQGESTVNDRASWNLRGVKFARGAKLEKWAVLIVKDGHPDDEFPSTNDPKLLATVRGFAKMCRTSGMTVDQKDPVFAMAEVPERTMTDPTRAAAIEAIKQKLASLGKPSIVLVLLSSSDKHIYAGIKHVCDCELDLATVCVQSAKFRSENGQPQYFANVALKFNTKLGGVNHALDAKSMEWLKKAPTMLVGIDVTHPGLGTVKGTPSIAAVVASYDSDFAQYPASMEVQESKKEMVTNLAKMMWERLTLYKAKNKNSLPQRILVYRDGVSEGQFNIVVNEELPAIRLACSKFDTTQKAYRPAMTIVICGKRHHTRFYPTEAADADQNGNPRSGTIVDRGVTAVYNFDFFLQAHGGLQGTTRPTHYYVVHNTIGLQADELQVLTNSVSYMFARATKAVSLVSPAYYADLACERGRCYLRKLLQGISSVAGSAGSAGEVEELVMGEARGTWGRGVGAKLRDTMFYL</sequence>
<dbReference type="InterPro" id="IPR036085">
    <property type="entry name" value="PAZ_dom_sf"/>
</dbReference>
<dbReference type="InterPro" id="IPR012337">
    <property type="entry name" value="RNaseH-like_sf"/>
</dbReference>
<dbReference type="Pfam" id="PF16488">
    <property type="entry name" value="ArgoL2"/>
    <property type="match status" value="1"/>
</dbReference>